<evidence type="ECO:0000313" key="1">
    <source>
        <dbReference type="EMBL" id="MBS4077273.1"/>
    </source>
</evidence>
<dbReference type="SUPFAM" id="SSF52309">
    <property type="entry name" value="N-(deoxy)ribosyltransferase-like"/>
    <property type="match status" value="1"/>
</dbReference>
<proteinExistence type="predicted"/>
<dbReference type="InterPro" id="IPR025518">
    <property type="entry name" value="DUF4406"/>
</dbReference>
<comment type="caution">
    <text evidence="1">The sequence shown here is derived from an EMBL/GenBank/DDBJ whole genome shotgun (WGS) entry which is preliminary data.</text>
</comment>
<dbReference type="Pfam" id="PF14359">
    <property type="entry name" value="DUF4406"/>
    <property type="match status" value="1"/>
</dbReference>
<evidence type="ECO:0000313" key="2">
    <source>
        <dbReference type="Proteomes" id="UP000676035"/>
    </source>
</evidence>
<dbReference type="Proteomes" id="UP000676035">
    <property type="component" value="Unassembled WGS sequence"/>
</dbReference>
<organism evidence="1 2">
    <name type="scientific">Pseudomonas rustica</name>
    <dbReference type="NCBI Taxonomy" id="2827099"/>
    <lineage>
        <taxon>Bacteria</taxon>
        <taxon>Pseudomonadati</taxon>
        <taxon>Pseudomonadota</taxon>
        <taxon>Gammaproteobacteria</taxon>
        <taxon>Pseudomonadales</taxon>
        <taxon>Pseudomonadaceae</taxon>
        <taxon>Pseudomonas</taxon>
    </lineage>
</organism>
<sequence length="141" mass="15296">MPDGRHLGLRPGEFEVYTWHDLAPAPAASGVTLATDRANRLYLAGPMTGIEDFNYPAFNAMAERLRAAGYDVENPADHGTVDGADWADYMAYDLTRLGLCGQVAVLPGWENSKGARLEVHIARELGMPLVNAHDLVSMEVA</sequence>
<dbReference type="EMBL" id="JAGYHF010000002">
    <property type="protein sequence ID" value="MBS4077273.1"/>
    <property type="molecule type" value="Genomic_DNA"/>
</dbReference>
<dbReference type="Gene3D" id="3.40.50.10400">
    <property type="entry name" value="Hypothetical protein PA1492"/>
    <property type="match status" value="1"/>
</dbReference>
<keyword evidence="2" id="KW-1185">Reference proteome</keyword>
<gene>
    <name evidence="1" type="ORF">KFS80_03100</name>
</gene>
<name>A0ABS5MSJ5_9PSED</name>
<accession>A0ABS5MSJ5</accession>
<reference evidence="1 2" key="1">
    <citation type="submission" date="2021-04" db="EMBL/GenBank/DDBJ databases">
        <title>Pseudomonas rustica sp. nov. isolated from raw milk.</title>
        <authorList>
            <person name="Fiedler G."/>
            <person name="Gieschler S."/>
            <person name="Kabisch J."/>
            <person name="Grimmler C."/>
            <person name="Brinks E."/>
            <person name="Wagner N."/>
            <person name="Hetzer B."/>
            <person name="Franz C.M.A.P."/>
            <person name="Boehnlein C."/>
        </authorList>
    </citation>
    <scope>NUCLEOTIDE SEQUENCE [LARGE SCALE GENOMIC DNA]</scope>
    <source>
        <strain evidence="1 2">MBT-4</strain>
    </source>
</reference>
<protein>
    <submittedName>
        <fullName evidence="1">DUF4406 domain-containing protein</fullName>
    </submittedName>
</protein>